<accession>A0ABS4UJI8</accession>
<dbReference type="RefSeq" id="WP_209694624.1">
    <property type="nucleotide sequence ID" value="NZ_BAAAVU010000013.1"/>
</dbReference>
<dbReference type="Proteomes" id="UP000755585">
    <property type="component" value="Unassembled WGS sequence"/>
</dbReference>
<evidence type="ECO:0000313" key="2">
    <source>
        <dbReference type="EMBL" id="MBP2351765.1"/>
    </source>
</evidence>
<evidence type="ECO:0000313" key="3">
    <source>
        <dbReference type="Proteomes" id="UP000755585"/>
    </source>
</evidence>
<dbReference type="GO" id="GO:0004497">
    <property type="term" value="F:monooxygenase activity"/>
    <property type="evidence" value="ECO:0007669"/>
    <property type="project" value="UniProtKB-KW"/>
</dbReference>
<evidence type="ECO:0000256" key="1">
    <source>
        <dbReference type="ARBA" id="ARBA00006313"/>
    </source>
</evidence>
<gene>
    <name evidence="2" type="ORF">JOF29_002848</name>
</gene>
<keyword evidence="3" id="KW-1185">Reference proteome</keyword>
<name>A0ABS4UJI8_9ACTN</name>
<comment type="caution">
    <text evidence="2">The sequence shown here is derived from an EMBL/GenBank/DDBJ whole genome shotgun (WGS) entry which is preliminary data.</text>
</comment>
<dbReference type="SUPFAM" id="SSF56029">
    <property type="entry name" value="Monooxygenase (hydroxylase) regulatory protein"/>
    <property type="match status" value="1"/>
</dbReference>
<dbReference type="EMBL" id="JAGINT010000001">
    <property type="protein sequence ID" value="MBP2351765.1"/>
    <property type="molecule type" value="Genomic_DNA"/>
</dbReference>
<keyword evidence="2" id="KW-0503">Monooxygenase</keyword>
<organism evidence="2 3">
    <name type="scientific">Kribbella aluminosa</name>
    <dbReference type="NCBI Taxonomy" id="416017"/>
    <lineage>
        <taxon>Bacteria</taxon>
        <taxon>Bacillati</taxon>
        <taxon>Actinomycetota</taxon>
        <taxon>Actinomycetes</taxon>
        <taxon>Propionibacteriales</taxon>
        <taxon>Kribbellaceae</taxon>
        <taxon>Kribbella</taxon>
    </lineage>
</organism>
<comment type="similarity">
    <text evidence="1">Belongs to the TmoD/XamoD family.</text>
</comment>
<dbReference type="InterPro" id="IPR003454">
    <property type="entry name" value="MOase_MmoB_DmpM"/>
</dbReference>
<dbReference type="Gene3D" id="3.90.56.10">
    <property type="entry name" value="Monooxygenase component MmoB/DmpM"/>
    <property type="match status" value="1"/>
</dbReference>
<protein>
    <submittedName>
        <fullName evidence="2">Toluene monooxygenase system protein D</fullName>
        <ecNumber evidence="2">1.14.13.-</ecNumber>
    </submittedName>
</protein>
<proteinExistence type="inferred from homology"/>
<dbReference type="InterPro" id="IPR036889">
    <property type="entry name" value="mOase_MmoB_DmpM_sf"/>
</dbReference>
<reference evidence="2 3" key="1">
    <citation type="submission" date="2021-03" db="EMBL/GenBank/DDBJ databases">
        <title>Sequencing the genomes of 1000 actinobacteria strains.</title>
        <authorList>
            <person name="Klenk H.-P."/>
        </authorList>
    </citation>
    <scope>NUCLEOTIDE SEQUENCE [LARGE SCALE GENOMIC DNA]</scope>
    <source>
        <strain evidence="2 3">DSM 18824</strain>
    </source>
</reference>
<keyword evidence="2" id="KW-0560">Oxidoreductase</keyword>
<sequence length="102" mass="11542">MKNPVGPILRMGDQIEDVIQAIRDDNPGQEIEVIDRGSYVRVQGDACVRVTQDTLRHYLGADYEIRSFGTMMSSFAGRVVTSSEEIVWEKIKRDTPEGELVR</sequence>
<dbReference type="Pfam" id="PF02406">
    <property type="entry name" value="MmoB_DmpM"/>
    <property type="match status" value="1"/>
</dbReference>
<dbReference type="EC" id="1.14.13.-" evidence="2"/>